<sequence>MKKLIIIGQAHPIRGGIASFNERLALECIEQGIQTSIYTFSYQYPGFLFPGKTQYTTEPLNKPLDIKVCINSINPLKWISVGKQLQKENADVIVFAYWLPLMGPALGTIARIAKRNSTTKIICIAHNAIPHEKRPGDNAFTYYFASAMDAFIALSTKVKNDLATFTHKSIVQTVHPLFDHFGSIIPVAQARKQLGIHPDQKIILFFGFIRKYKGLDILIEAIHILKQQAALENIKLMIAGEFYDDEQIYQQQIDAAGIREDLIINADFIAEDQVKFYLCAADFVIQPYRNATQSGVTPLAYHFEKPMLVTNVGGLPDLVPDGKAGLVCEPHAEDIAKHILRLYQLGTDYFLPGLRYEKQKYSWNILVNTIKQLAQENL</sequence>
<dbReference type="EMBL" id="WHPF01000002">
    <property type="protein sequence ID" value="NNV54373.1"/>
    <property type="molecule type" value="Genomic_DNA"/>
</dbReference>
<accession>A0A8J8FAE2</accession>
<evidence type="ECO:0000313" key="4">
    <source>
        <dbReference type="Proteomes" id="UP000598971"/>
    </source>
</evidence>
<dbReference type="InterPro" id="IPR028098">
    <property type="entry name" value="Glyco_trans_4-like_N"/>
</dbReference>
<organism evidence="3 4">
    <name type="scientific">Limnovirga soli</name>
    <dbReference type="NCBI Taxonomy" id="2656915"/>
    <lineage>
        <taxon>Bacteria</taxon>
        <taxon>Pseudomonadati</taxon>
        <taxon>Bacteroidota</taxon>
        <taxon>Chitinophagia</taxon>
        <taxon>Chitinophagales</taxon>
        <taxon>Chitinophagaceae</taxon>
        <taxon>Limnovirga</taxon>
    </lineage>
</organism>
<keyword evidence="4" id="KW-1185">Reference proteome</keyword>
<gene>
    <name evidence="3" type="ORF">GD597_02805</name>
</gene>
<dbReference type="Pfam" id="PF13692">
    <property type="entry name" value="Glyco_trans_1_4"/>
    <property type="match status" value="1"/>
</dbReference>
<dbReference type="Gene3D" id="3.40.50.2000">
    <property type="entry name" value="Glycogen Phosphorylase B"/>
    <property type="match status" value="2"/>
</dbReference>
<dbReference type="SUPFAM" id="SSF53756">
    <property type="entry name" value="UDP-Glycosyltransferase/glycogen phosphorylase"/>
    <property type="match status" value="1"/>
</dbReference>
<dbReference type="PANTHER" id="PTHR46401">
    <property type="entry name" value="GLYCOSYLTRANSFERASE WBBK-RELATED"/>
    <property type="match status" value="1"/>
</dbReference>
<dbReference type="AlphaFoldDB" id="A0A8J8FAE2"/>
<dbReference type="Pfam" id="PF13439">
    <property type="entry name" value="Glyco_transf_4"/>
    <property type="match status" value="1"/>
</dbReference>
<dbReference type="GO" id="GO:0016757">
    <property type="term" value="F:glycosyltransferase activity"/>
    <property type="evidence" value="ECO:0007669"/>
    <property type="project" value="TreeGrafter"/>
</dbReference>
<dbReference type="PANTHER" id="PTHR46401:SF2">
    <property type="entry name" value="GLYCOSYLTRANSFERASE WBBK-RELATED"/>
    <property type="match status" value="1"/>
</dbReference>
<evidence type="ECO:0000259" key="2">
    <source>
        <dbReference type="Pfam" id="PF13439"/>
    </source>
</evidence>
<reference evidence="3" key="1">
    <citation type="submission" date="2019-10" db="EMBL/GenBank/DDBJ databases">
        <title>Draft genome sequence of Panacibacter sp. KCS-6.</title>
        <authorList>
            <person name="Yim K.J."/>
        </authorList>
    </citation>
    <scope>NUCLEOTIDE SEQUENCE</scope>
    <source>
        <strain evidence="3">KCS-6</strain>
    </source>
</reference>
<evidence type="ECO:0000256" key="1">
    <source>
        <dbReference type="ARBA" id="ARBA00022679"/>
    </source>
</evidence>
<dbReference type="Proteomes" id="UP000598971">
    <property type="component" value="Unassembled WGS sequence"/>
</dbReference>
<dbReference type="GO" id="GO:0009103">
    <property type="term" value="P:lipopolysaccharide biosynthetic process"/>
    <property type="evidence" value="ECO:0007669"/>
    <property type="project" value="TreeGrafter"/>
</dbReference>
<protein>
    <submittedName>
        <fullName evidence="3">Glycosyltransferase</fullName>
    </submittedName>
</protein>
<dbReference type="RefSeq" id="WP_171606297.1">
    <property type="nucleotide sequence ID" value="NZ_WHPF01000002.1"/>
</dbReference>
<name>A0A8J8FAE2_9BACT</name>
<feature type="domain" description="Glycosyltransferase subfamily 4-like N-terminal" evidence="2">
    <location>
        <begin position="15"/>
        <end position="166"/>
    </location>
</feature>
<keyword evidence="1" id="KW-0808">Transferase</keyword>
<comment type="caution">
    <text evidence="3">The sequence shown here is derived from an EMBL/GenBank/DDBJ whole genome shotgun (WGS) entry which is preliminary data.</text>
</comment>
<proteinExistence type="predicted"/>
<evidence type="ECO:0000313" key="3">
    <source>
        <dbReference type="EMBL" id="NNV54373.1"/>
    </source>
</evidence>